<evidence type="ECO:0000313" key="3">
    <source>
        <dbReference type="EMBL" id="GDY33247.1"/>
    </source>
</evidence>
<evidence type="ECO:0008006" key="5">
    <source>
        <dbReference type="Google" id="ProtNLM"/>
    </source>
</evidence>
<sequence length="263" mass="28293">MIFAAEPHTATLVRVGIPAWVWFTVGVVAAVGGLALLATDRAQRTARNRERRRWASLRGWQFAETDQVLPTRWQSGAIAYYGTGVAKDVVAGSTFTADGRRQVYVLDHENGGKVTSVLVAVRCRKTIPVVVELWLPSVPFQRDQMPDLLGPVGQRYAFVSDMTAARSLITPDLVEAVEEIGGDVNVVWLEGDWVLATAPPNATPSRLERLLRDLGEVADVVDPFDPEPDPNAESGSGAPGAEPSGSGSGEEQESSSSVSRNNT</sequence>
<gene>
    <name evidence="3" type="ORF">GTS_48800</name>
</gene>
<keyword evidence="4" id="KW-1185">Reference proteome</keyword>
<organism evidence="3 4">
    <name type="scientific">Gandjariella thermophila</name>
    <dbReference type="NCBI Taxonomy" id="1931992"/>
    <lineage>
        <taxon>Bacteria</taxon>
        <taxon>Bacillati</taxon>
        <taxon>Actinomycetota</taxon>
        <taxon>Actinomycetes</taxon>
        <taxon>Pseudonocardiales</taxon>
        <taxon>Pseudonocardiaceae</taxon>
        <taxon>Gandjariella</taxon>
    </lineage>
</organism>
<feature type="region of interest" description="Disordered" evidence="1">
    <location>
        <begin position="218"/>
        <end position="263"/>
    </location>
</feature>
<accession>A0A4D4JH77</accession>
<evidence type="ECO:0000256" key="1">
    <source>
        <dbReference type="SAM" id="MobiDB-lite"/>
    </source>
</evidence>
<proteinExistence type="predicted"/>
<feature type="compositionally biased region" description="Low complexity" evidence="1">
    <location>
        <begin position="232"/>
        <end position="245"/>
    </location>
</feature>
<protein>
    <recommendedName>
        <fullName evidence="5">Secreted protein</fullName>
    </recommendedName>
</protein>
<comment type="caution">
    <text evidence="3">The sequence shown here is derived from an EMBL/GenBank/DDBJ whole genome shotgun (WGS) entry which is preliminary data.</text>
</comment>
<dbReference type="Proteomes" id="UP000298860">
    <property type="component" value="Unassembled WGS sequence"/>
</dbReference>
<keyword evidence="2" id="KW-0472">Membrane</keyword>
<keyword evidence="2" id="KW-0812">Transmembrane</keyword>
<evidence type="ECO:0000256" key="2">
    <source>
        <dbReference type="SAM" id="Phobius"/>
    </source>
</evidence>
<dbReference type="EMBL" id="BJFL01000037">
    <property type="protein sequence ID" value="GDY33247.1"/>
    <property type="molecule type" value="Genomic_DNA"/>
</dbReference>
<evidence type="ECO:0000313" key="4">
    <source>
        <dbReference type="Proteomes" id="UP000298860"/>
    </source>
</evidence>
<dbReference type="AlphaFoldDB" id="A0A4D4JH77"/>
<feature type="transmembrane region" description="Helical" evidence="2">
    <location>
        <begin position="20"/>
        <end position="39"/>
    </location>
</feature>
<name>A0A4D4JH77_9PSEU</name>
<keyword evidence="2" id="KW-1133">Transmembrane helix</keyword>
<reference evidence="4" key="1">
    <citation type="submission" date="2019-04" db="EMBL/GenBank/DDBJ databases">
        <title>Draft genome sequence of Pseudonocardiaceae bacterium SL3-2-4.</title>
        <authorList>
            <person name="Ningsih F."/>
            <person name="Yokota A."/>
            <person name="Sakai Y."/>
            <person name="Nanatani K."/>
            <person name="Yabe S."/>
            <person name="Oetari A."/>
            <person name="Sjamsuridzal W."/>
        </authorList>
    </citation>
    <scope>NUCLEOTIDE SEQUENCE [LARGE SCALE GENOMIC DNA]</scope>
    <source>
        <strain evidence="4">SL3-2-4</strain>
    </source>
</reference>